<proteinExistence type="predicted"/>
<feature type="region of interest" description="Disordered" evidence="1">
    <location>
        <begin position="28"/>
        <end position="76"/>
    </location>
</feature>
<gene>
    <name evidence="2" type="ORF">METZ01_LOCUS366761</name>
</gene>
<accession>A0A382SXG0</accession>
<feature type="compositionally biased region" description="Low complexity" evidence="1">
    <location>
        <begin position="33"/>
        <end position="44"/>
    </location>
</feature>
<dbReference type="EMBL" id="UINC01131913">
    <property type="protein sequence ID" value="SVD13907.1"/>
    <property type="molecule type" value="Genomic_DNA"/>
</dbReference>
<reference evidence="2" key="1">
    <citation type="submission" date="2018-05" db="EMBL/GenBank/DDBJ databases">
        <authorList>
            <person name="Lanie J.A."/>
            <person name="Ng W.-L."/>
            <person name="Kazmierczak K.M."/>
            <person name="Andrzejewski T.M."/>
            <person name="Davidsen T.M."/>
            <person name="Wayne K.J."/>
            <person name="Tettelin H."/>
            <person name="Glass J.I."/>
            <person name="Rusch D."/>
            <person name="Podicherti R."/>
            <person name="Tsui H.-C.T."/>
            <person name="Winkler M.E."/>
        </authorList>
    </citation>
    <scope>NUCLEOTIDE SEQUENCE</scope>
</reference>
<name>A0A382SXG0_9ZZZZ</name>
<protein>
    <submittedName>
        <fullName evidence="2">Uncharacterized protein</fullName>
    </submittedName>
</protein>
<evidence type="ECO:0000313" key="2">
    <source>
        <dbReference type="EMBL" id="SVD13907.1"/>
    </source>
</evidence>
<feature type="non-terminal residue" evidence="2">
    <location>
        <position position="95"/>
    </location>
</feature>
<organism evidence="2">
    <name type="scientific">marine metagenome</name>
    <dbReference type="NCBI Taxonomy" id="408172"/>
    <lineage>
        <taxon>unclassified sequences</taxon>
        <taxon>metagenomes</taxon>
        <taxon>ecological metagenomes</taxon>
    </lineage>
</organism>
<sequence>MGLFRRNDPIASRAKALKARLADLESQIEQLDQAAPAPQQTPPAVHELKPGEEPLPPRPSHPLSEQPLGTTNPENETLWHWFSSRFRKPPVSSNP</sequence>
<evidence type="ECO:0000256" key="1">
    <source>
        <dbReference type="SAM" id="MobiDB-lite"/>
    </source>
</evidence>
<dbReference type="AlphaFoldDB" id="A0A382SXG0"/>